<keyword evidence="4" id="KW-1185">Reference proteome</keyword>
<dbReference type="GO" id="GO:0003700">
    <property type="term" value="F:DNA-binding transcription factor activity"/>
    <property type="evidence" value="ECO:0007669"/>
    <property type="project" value="InterPro"/>
</dbReference>
<name>A0A498C2U6_9MICO</name>
<protein>
    <submittedName>
        <fullName evidence="3">DNA-binding transcriptional MerR regulator</fullName>
    </submittedName>
</protein>
<dbReference type="SMART" id="SM00422">
    <property type="entry name" value="HTH_MERR"/>
    <property type="match status" value="1"/>
</dbReference>
<evidence type="ECO:0000313" key="4">
    <source>
        <dbReference type="Proteomes" id="UP000273158"/>
    </source>
</evidence>
<comment type="caution">
    <text evidence="3">The sequence shown here is derived from an EMBL/GenBank/DDBJ whole genome shotgun (WGS) entry which is preliminary data.</text>
</comment>
<accession>A0A498C2U6</accession>
<dbReference type="PANTHER" id="PTHR30204:SF98">
    <property type="entry name" value="HTH-TYPE TRANSCRIPTIONAL REGULATOR ADHR"/>
    <property type="match status" value="1"/>
</dbReference>
<evidence type="ECO:0000259" key="2">
    <source>
        <dbReference type="PROSITE" id="PS50937"/>
    </source>
</evidence>
<feature type="domain" description="HTH merR-type" evidence="2">
    <location>
        <begin position="9"/>
        <end position="77"/>
    </location>
</feature>
<reference evidence="3 4" key="1">
    <citation type="journal article" date="2015" name="Stand. Genomic Sci.">
        <title>Genomic Encyclopedia of Bacterial and Archaeal Type Strains, Phase III: the genomes of soil and plant-associated and newly described type strains.</title>
        <authorList>
            <person name="Whitman W.B."/>
            <person name="Woyke T."/>
            <person name="Klenk H.P."/>
            <person name="Zhou Y."/>
            <person name="Lilburn T.G."/>
            <person name="Beck B.J."/>
            <person name="De Vos P."/>
            <person name="Vandamme P."/>
            <person name="Eisen J.A."/>
            <person name="Garrity G."/>
            <person name="Hugenholtz P."/>
            <person name="Kyrpides N.C."/>
        </authorList>
    </citation>
    <scope>NUCLEOTIDE SEQUENCE [LARGE SCALE GENOMIC DNA]</scope>
    <source>
        <strain evidence="3 4">S2T63</strain>
    </source>
</reference>
<dbReference type="GO" id="GO:0003677">
    <property type="term" value="F:DNA binding"/>
    <property type="evidence" value="ECO:0007669"/>
    <property type="project" value="UniProtKB-KW"/>
</dbReference>
<dbReference type="EMBL" id="RCDB01000003">
    <property type="protein sequence ID" value="RLK47520.1"/>
    <property type="molecule type" value="Genomic_DNA"/>
</dbReference>
<dbReference type="InterPro" id="IPR009061">
    <property type="entry name" value="DNA-bd_dom_put_sf"/>
</dbReference>
<dbReference type="SUPFAM" id="SSF46955">
    <property type="entry name" value="Putative DNA-binding domain"/>
    <property type="match status" value="1"/>
</dbReference>
<dbReference type="OrthoDB" id="5242095at2"/>
<dbReference type="Gene3D" id="1.10.1660.10">
    <property type="match status" value="1"/>
</dbReference>
<dbReference type="PANTHER" id="PTHR30204">
    <property type="entry name" value="REDOX-CYCLING DRUG-SENSING TRANSCRIPTIONAL ACTIVATOR SOXR"/>
    <property type="match status" value="1"/>
</dbReference>
<dbReference type="RefSeq" id="WP_121059761.1">
    <property type="nucleotide sequence ID" value="NZ_RCDB01000003.1"/>
</dbReference>
<organism evidence="3 4">
    <name type="scientific">Microbacterium telephonicum</name>
    <dbReference type="NCBI Taxonomy" id="1714841"/>
    <lineage>
        <taxon>Bacteria</taxon>
        <taxon>Bacillati</taxon>
        <taxon>Actinomycetota</taxon>
        <taxon>Actinomycetes</taxon>
        <taxon>Micrococcales</taxon>
        <taxon>Microbacteriaceae</taxon>
        <taxon>Microbacterium</taxon>
    </lineage>
</organism>
<dbReference type="Pfam" id="PF13411">
    <property type="entry name" value="MerR_1"/>
    <property type="match status" value="1"/>
</dbReference>
<dbReference type="InterPro" id="IPR000551">
    <property type="entry name" value="MerR-type_HTH_dom"/>
</dbReference>
<keyword evidence="1 3" id="KW-0238">DNA-binding</keyword>
<dbReference type="PROSITE" id="PS00552">
    <property type="entry name" value="HTH_MERR_1"/>
    <property type="match status" value="1"/>
</dbReference>
<evidence type="ECO:0000256" key="1">
    <source>
        <dbReference type="ARBA" id="ARBA00023125"/>
    </source>
</evidence>
<dbReference type="CDD" id="cd01109">
    <property type="entry name" value="HTH_YyaN"/>
    <property type="match status" value="1"/>
</dbReference>
<dbReference type="Proteomes" id="UP000273158">
    <property type="component" value="Unassembled WGS sequence"/>
</dbReference>
<dbReference type="InterPro" id="IPR047057">
    <property type="entry name" value="MerR_fam"/>
</dbReference>
<proteinExistence type="predicted"/>
<evidence type="ECO:0000313" key="3">
    <source>
        <dbReference type="EMBL" id="RLK47520.1"/>
    </source>
</evidence>
<dbReference type="AlphaFoldDB" id="A0A498C2U6"/>
<sequence length="127" mass="14211">MTVLDDTRSIAEAAAETGLSTHALRYYERSGLMLTPVERASSSHRRYTDADISWVRFLTRLRSTGMPIAVIRRYTDLVRRGDATVAERRALLSAHRDVVRARLADVTASLAAIDHKIHLYDTEIAAS</sequence>
<dbReference type="PROSITE" id="PS50937">
    <property type="entry name" value="HTH_MERR_2"/>
    <property type="match status" value="1"/>
</dbReference>
<gene>
    <name evidence="3" type="ORF">C7474_2110</name>
</gene>